<sequence length="159" mass="17273">MSIKVFRHLSLPPTCIGQVIGQIHPLNTPPVYSKKCSILSRRDTPMRSQVWSANGTTSLCAAPLPAPRKPPCGPHSVTQWNFGGREQLDGRASERATRYLAAVGGSPGIQWFPPPPDSASKRPSFNSSNPEVCFTDHSADPIAVLARPASCWNLPFFHS</sequence>
<dbReference type="RefSeq" id="XP_060364387.1">
    <property type="nucleotide sequence ID" value="XM_060510514.1"/>
</dbReference>
<gene>
    <name evidence="1" type="ORF">BDZ83DRAFT_652296</name>
</gene>
<organism evidence="1 2">
    <name type="scientific">Glomerella acutata</name>
    <name type="common">Colletotrichum acutatum</name>
    <dbReference type="NCBI Taxonomy" id="27357"/>
    <lineage>
        <taxon>Eukaryota</taxon>
        <taxon>Fungi</taxon>
        <taxon>Dikarya</taxon>
        <taxon>Ascomycota</taxon>
        <taxon>Pezizomycotina</taxon>
        <taxon>Sordariomycetes</taxon>
        <taxon>Hypocreomycetidae</taxon>
        <taxon>Glomerellales</taxon>
        <taxon>Glomerellaceae</taxon>
        <taxon>Colletotrichum</taxon>
        <taxon>Colletotrichum acutatum species complex</taxon>
    </lineage>
</organism>
<dbReference type="GeneID" id="85394413"/>
<reference evidence="1" key="1">
    <citation type="submission" date="2021-12" db="EMBL/GenBank/DDBJ databases">
        <title>Comparative genomics, transcriptomics and evolutionary studies reveal genomic signatures of adaptation to plant cell wall in hemibiotrophic fungi.</title>
        <authorList>
            <consortium name="DOE Joint Genome Institute"/>
            <person name="Baroncelli R."/>
            <person name="Diaz J.F."/>
            <person name="Benocci T."/>
            <person name="Peng M."/>
            <person name="Battaglia E."/>
            <person name="Haridas S."/>
            <person name="Andreopoulos W."/>
            <person name="Labutti K."/>
            <person name="Pangilinan J."/>
            <person name="Floch G.L."/>
            <person name="Makela M.R."/>
            <person name="Henrissat B."/>
            <person name="Grigoriev I.V."/>
            <person name="Crouch J.A."/>
            <person name="De Vries R.P."/>
            <person name="Sukno S.A."/>
            <person name="Thon M.R."/>
        </authorList>
    </citation>
    <scope>NUCLEOTIDE SEQUENCE</scope>
    <source>
        <strain evidence="1">CBS 112980</strain>
    </source>
</reference>
<dbReference type="Proteomes" id="UP001244207">
    <property type="component" value="Unassembled WGS sequence"/>
</dbReference>
<evidence type="ECO:0000313" key="1">
    <source>
        <dbReference type="EMBL" id="KAK1724332.1"/>
    </source>
</evidence>
<accession>A0AAD8XEJ0</accession>
<dbReference type="AlphaFoldDB" id="A0AAD8XEJ0"/>
<comment type="caution">
    <text evidence="1">The sequence shown here is derived from an EMBL/GenBank/DDBJ whole genome shotgun (WGS) entry which is preliminary data.</text>
</comment>
<dbReference type="EMBL" id="JAHMHS010000053">
    <property type="protein sequence ID" value="KAK1724332.1"/>
    <property type="molecule type" value="Genomic_DNA"/>
</dbReference>
<protein>
    <submittedName>
        <fullName evidence="1">Uncharacterized protein</fullName>
    </submittedName>
</protein>
<proteinExistence type="predicted"/>
<name>A0AAD8XEJ0_GLOAC</name>
<evidence type="ECO:0000313" key="2">
    <source>
        <dbReference type="Proteomes" id="UP001244207"/>
    </source>
</evidence>
<keyword evidence="2" id="KW-1185">Reference proteome</keyword>